<evidence type="ECO:0000313" key="5">
    <source>
        <dbReference type="Proteomes" id="UP001528920"/>
    </source>
</evidence>
<comment type="similarity">
    <text evidence="1">Belongs to the isocitrate and isopropylmalate dehydrogenases family.</text>
</comment>
<evidence type="ECO:0000313" key="4">
    <source>
        <dbReference type="EMBL" id="MDE5417486.1"/>
    </source>
</evidence>
<accession>A0ABT5VPX1</accession>
<dbReference type="Gene3D" id="3.40.718.10">
    <property type="entry name" value="Isopropylmalate Dehydrogenase"/>
    <property type="match status" value="1"/>
</dbReference>
<name>A0ABT5VPX1_9BACT</name>
<dbReference type="EMBL" id="JAKJSC010000001">
    <property type="protein sequence ID" value="MDE5417486.1"/>
    <property type="molecule type" value="Genomic_DNA"/>
</dbReference>
<comment type="caution">
    <text evidence="4">The sequence shown here is derived from an EMBL/GenBank/DDBJ whole genome shotgun (WGS) entry which is preliminary data.</text>
</comment>
<evidence type="ECO:0000259" key="3">
    <source>
        <dbReference type="SMART" id="SM01329"/>
    </source>
</evidence>
<dbReference type="PANTHER" id="PTHR11835:SF34">
    <property type="entry name" value="ISOCITRATE DEHYDROGENASE [NAD] SUBUNIT ALPHA, MITOCHONDRIAL"/>
    <property type="match status" value="1"/>
</dbReference>
<dbReference type="PANTHER" id="PTHR11835">
    <property type="entry name" value="DECARBOXYLATING DEHYDROGENASES-ISOCITRATE, ISOPROPYLMALATE, TARTRATE"/>
    <property type="match status" value="1"/>
</dbReference>
<evidence type="ECO:0000256" key="1">
    <source>
        <dbReference type="ARBA" id="ARBA00007769"/>
    </source>
</evidence>
<dbReference type="PROSITE" id="PS00470">
    <property type="entry name" value="IDH_IMDH"/>
    <property type="match status" value="1"/>
</dbReference>
<proteinExistence type="inferred from homology"/>
<evidence type="ECO:0000256" key="2">
    <source>
        <dbReference type="ARBA" id="ARBA00023002"/>
    </source>
</evidence>
<keyword evidence="5" id="KW-1185">Reference proteome</keyword>
<dbReference type="InterPro" id="IPR019818">
    <property type="entry name" value="IsoCit/isopropylmalate_DH_CS"/>
</dbReference>
<dbReference type="SMART" id="SM01329">
    <property type="entry name" value="Iso_dh"/>
    <property type="match status" value="1"/>
</dbReference>
<protein>
    <submittedName>
        <fullName evidence="4">Isocitrate/isopropylmalate family dehydrogenase</fullName>
    </submittedName>
</protein>
<dbReference type="SUPFAM" id="SSF53659">
    <property type="entry name" value="Isocitrate/Isopropylmalate dehydrogenase-like"/>
    <property type="match status" value="1"/>
</dbReference>
<dbReference type="InterPro" id="IPR024084">
    <property type="entry name" value="IsoPropMal-DH-like_dom"/>
</dbReference>
<gene>
    <name evidence="4" type="ORF">L3049_05645</name>
</gene>
<sequence>MSKRTIVAMPGDGIGRVVLDETIRILTAAGFEANYVEADIGWEFWCKEGNPLPKRTIDLLEKHKIGLFGAITSKPKDDAASELTPELKNKGYVYSSPIVGLRQYFKLDICIRPCKTYKGNPLNFIRRGKEGKIEEPIVDVVIFRQNTEGLYGGVEWSNPDNTVYAALTSHPKFVKNFGDVPRDELSISTRIFTKNGTSRILTAAFEYARKNSYKSVTVCEKPNVIRETSGMMFKLAQEIQRKQFPEIELWNTNIDAQMMWLTKNPEYYGVIVAGNMFGDIVSDGFAGLIGGLGFACSAQMSEDGIAVFEPTHGSAPKYADFKTSIVNPIAMVESACMMLDYLGETEISRRIREVVAEVILEGKVQTYDMKKMSGKPDVIQKGAASTYQMADEIIAKLKTKHSSYGYEKSC</sequence>
<reference evidence="4 5" key="1">
    <citation type="submission" date="2022-01" db="EMBL/GenBank/DDBJ databases">
        <title>Labilibaculum sp. nov, a marine bacterium isolated from Antarctica.</title>
        <authorList>
            <person name="Dai W."/>
        </authorList>
    </citation>
    <scope>NUCLEOTIDE SEQUENCE [LARGE SCALE GENOMIC DNA]</scope>
    <source>
        <strain evidence="4 5">DW002</strain>
    </source>
</reference>
<feature type="domain" description="Isopropylmalate dehydrogenase-like" evidence="3">
    <location>
        <begin position="5"/>
        <end position="393"/>
    </location>
</feature>
<dbReference type="Pfam" id="PF00180">
    <property type="entry name" value="Iso_dh"/>
    <property type="match status" value="1"/>
</dbReference>
<dbReference type="Proteomes" id="UP001528920">
    <property type="component" value="Unassembled WGS sequence"/>
</dbReference>
<organism evidence="4 5">
    <name type="scientific">Paralabilibaculum antarcticum</name>
    <dbReference type="NCBI Taxonomy" id="2912572"/>
    <lineage>
        <taxon>Bacteria</taxon>
        <taxon>Pseudomonadati</taxon>
        <taxon>Bacteroidota</taxon>
        <taxon>Bacteroidia</taxon>
        <taxon>Marinilabiliales</taxon>
        <taxon>Marinifilaceae</taxon>
        <taxon>Paralabilibaculum</taxon>
    </lineage>
</organism>
<dbReference type="RefSeq" id="WP_275108826.1">
    <property type="nucleotide sequence ID" value="NZ_JAKJSC010000001.1"/>
</dbReference>
<keyword evidence="2" id="KW-0560">Oxidoreductase</keyword>